<evidence type="ECO:0000313" key="1">
    <source>
        <dbReference type="EMBL" id="KIM27356.1"/>
    </source>
</evidence>
<proteinExistence type="predicted"/>
<reference evidence="1 2" key="1">
    <citation type="submission" date="2014-04" db="EMBL/GenBank/DDBJ databases">
        <authorList>
            <consortium name="DOE Joint Genome Institute"/>
            <person name="Kuo A."/>
            <person name="Zuccaro A."/>
            <person name="Kohler A."/>
            <person name="Nagy L.G."/>
            <person name="Floudas D."/>
            <person name="Copeland A."/>
            <person name="Barry K.W."/>
            <person name="Cichocki N."/>
            <person name="Veneault-Fourrey C."/>
            <person name="LaButti K."/>
            <person name="Lindquist E.A."/>
            <person name="Lipzen A."/>
            <person name="Lundell T."/>
            <person name="Morin E."/>
            <person name="Murat C."/>
            <person name="Sun H."/>
            <person name="Tunlid A."/>
            <person name="Henrissat B."/>
            <person name="Grigoriev I.V."/>
            <person name="Hibbett D.S."/>
            <person name="Martin F."/>
            <person name="Nordberg H.P."/>
            <person name="Cantor M.N."/>
            <person name="Hua S.X."/>
        </authorList>
    </citation>
    <scope>NUCLEOTIDE SEQUENCE [LARGE SCALE GENOMIC DNA]</scope>
    <source>
        <strain evidence="1 2">MAFF 305830</strain>
    </source>
</reference>
<dbReference type="AlphaFoldDB" id="A0A0C3B796"/>
<reference evidence="2" key="2">
    <citation type="submission" date="2015-01" db="EMBL/GenBank/DDBJ databases">
        <title>Evolutionary Origins and Diversification of the Mycorrhizal Mutualists.</title>
        <authorList>
            <consortium name="DOE Joint Genome Institute"/>
            <consortium name="Mycorrhizal Genomics Consortium"/>
            <person name="Kohler A."/>
            <person name="Kuo A."/>
            <person name="Nagy L.G."/>
            <person name="Floudas D."/>
            <person name="Copeland A."/>
            <person name="Barry K.W."/>
            <person name="Cichocki N."/>
            <person name="Veneault-Fourrey C."/>
            <person name="LaButti K."/>
            <person name="Lindquist E.A."/>
            <person name="Lipzen A."/>
            <person name="Lundell T."/>
            <person name="Morin E."/>
            <person name="Murat C."/>
            <person name="Riley R."/>
            <person name="Ohm R."/>
            <person name="Sun H."/>
            <person name="Tunlid A."/>
            <person name="Henrissat B."/>
            <person name="Grigoriev I.V."/>
            <person name="Hibbett D.S."/>
            <person name="Martin F."/>
        </authorList>
    </citation>
    <scope>NUCLEOTIDE SEQUENCE [LARGE SCALE GENOMIC DNA]</scope>
    <source>
        <strain evidence="2">MAFF 305830</strain>
    </source>
</reference>
<keyword evidence="2" id="KW-1185">Reference proteome</keyword>
<dbReference type="HOGENOM" id="CLU_280920_0_0_1"/>
<dbReference type="InterPro" id="IPR032675">
    <property type="entry name" value="LRR_dom_sf"/>
</dbReference>
<dbReference type="OrthoDB" id="2269034at2759"/>
<gene>
    <name evidence="1" type="ORF">M408DRAFT_24583</name>
</gene>
<evidence type="ECO:0008006" key="3">
    <source>
        <dbReference type="Google" id="ProtNLM"/>
    </source>
</evidence>
<name>A0A0C3B796_SERVB</name>
<evidence type="ECO:0000313" key="2">
    <source>
        <dbReference type="Proteomes" id="UP000054097"/>
    </source>
</evidence>
<organism evidence="1 2">
    <name type="scientific">Serendipita vermifera MAFF 305830</name>
    <dbReference type="NCBI Taxonomy" id="933852"/>
    <lineage>
        <taxon>Eukaryota</taxon>
        <taxon>Fungi</taxon>
        <taxon>Dikarya</taxon>
        <taxon>Basidiomycota</taxon>
        <taxon>Agaricomycotina</taxon>
        <taxon>Agaricomycetes</taxon>
        <taxon>Sebacinales</taxon>
        <taxon>Serendipitaceae</taxon>
        <taxon>Serendipita</taxon>
    </lineage>
</organism>
<dbReference type="SUPFAM" id="SSF52047">
    <property type="entry name" value="RNI-like"/>
    <property type="match status" value="1"/>
</dbReference>
<dbReference type="EMBL" id="KN824299">
    <property type="protein sequence ID" value="KIM27356.1"/>
    <property type="molecule type" value="Genomic_DNA"/>
</dbReference>
<accession>A0A0C3B796</accession>
<dbReference type="Proteomes" id="UP000054097">
    <property type="component" value="Unassembled WGS sequence"/>
</dbReference>
<sequence>MFNTFVNKYLTYGAPTARLTYRTLSVVGATYLIAGHTETAQIKADKARAAIYERTVNGLAYDPILFPTSSIIQNNQFGATQLPAPGAKILLLWARYTGQNTYNGYNPEGDSDVTGQGQLLALAQRMQYQVITIGHGPAADRNEQEVRAPCHLGEFYANPMLADKGRAGQLSFFLALMERYTGKIIQMGQKTGGMDASALVGMPTLYIEDEDSPTKSRMAQWTHDVPGYKSIIVQDPPTSLGKALRALTKALDQEPNDPQTGKKKKFVEFFNENNRRMLAMLFALRSKLPEVRKAMDNVKLGAGEHTDLERLNSVVQDNSSSKQLEEWKKQIRSLTEDQLKDCGVSKGYTQRDMNIIEKALNDIVPDFENKTTIVRNRDGKKYNMNVNEMHAPTPKLCCDILDIFPPEIWIQIITDSLPSHGSNSALLLLTMVSSKWMQTLVSSPSLWTHIDIHGSDEDSMAKIKTFIQLSHNIPLTITIYISYYYTEAVMFQILDEIGSRVHQVTFSKDSKDSPGHEKTYICVEAIYSLLSSPESIPNVSRIYLNDKYGLAEDIGTYYGYLSRNIRLPNLREFKPWPFRQADFLHYHENIQHFEAIDAWSPIEDVLDGQIQFCQLSRLKFGGPIHAMKRNISMSPEILASISNITRFFYGHDYCTFLMDILFAIAPQLQELTLRLPFFKADSLEPILGRALQLKELSLMVNDDYNEEISEESSTPGILPRSVIEPSVTIPSLQSLRLSLSTENRETRAYEIPMPKLLRTLAGLYKNVSKLYLAFQAALEPSFFSSVLEYISKCKQLKTLHFNNSRDRAIDYQPIAAFQLDSLEELDTGVTHILQCLIAPNLEHLRVIWSNFGALQEFRGHTLSITAARSFDWYSPGLLSQQFALILNLSLDFQLDFAPSYVGSLKLPSLPFLTTIIIWAEPPACHATSLCFQLLCNPDSFPSLQELNFPRSMPALDILFKMLEKRNFSPNRAISRIRSITLPMVATELRRPLGSLLSGILPERPRGEDLLLGGSWEVLVDEQLPGCIECLLNLLPPCELLSTIYHPVDSVFIEFFSILSMEHFPNDASDEVVEWAQRRSTSMETFIEQYKTRQNPRIASCNKYIQTDPLKIREHGWY</sequence>
<protein>
    <recommendedName>
        <fullName evidence="3">F-box domain-containing protein</fullName>
    </recommendedName>
</protein>
<dbReference type="Gene3D" id="3.80.10.10">
    <property type="entry name" value="Ribonuclease Inhibitor"/>
    <property type="match status" value="1"/>
</dbReference>